<name>A0A5E4C4W4_MARMO</name>
<evidence type="ECO:0000313" key="2">
    <source>
        <dbReference type="EMBL" id="VTJ76943.1"/>
    </source>
</evidence>
<keyword evidence="3" id="KW-1185">Reference proteome</keyword>
<dbReference type="Proteomes" id="UP000335636">
    <property type="component" value="Unassembled WGS sequence"/>
</dbReference>
<feature type="compositionally biased region" description="Low complexity" evidence="1">
    <location>
        <begin position="116"/>
        <end position="128"/>
    </location>
</feature>
<feature type="compositionally biased region" description="Low complexity" evidence="1">
    <location>
        <begin position="29"/>
        <end position="40"/>
    </location>
</feature>
<feature type="compositionally biased region" description="Basic residues" evidence="1">
    <location>
        <begin position="50"/>
        <end position="62"/>
    </location>
</feature>
<reference evidence="2" key="1">
    <citation type="submission" date="2019-04" db="EMBL/GenBank/DDBJ databases">
        <authorList>
            <person name="Alioto T."/>
            <person name="Alioto T."/>
        </authorList>
    </citation>
    <scope>NUCLEOTIDE SEQUENCE [LARGE SCALE GENOMIC DNA]</scope>
</reference>
<comment type="caution">
    <text evidence="2">The sequence shown here is derived from an EMBL/GenBank/DDBJ whole genome shotgun (WGS) entry which is preliminary data.</text>
</comment>
<feature type="compositionally biased region" description="Basic and acidic residues" evidence="1">
    <location>
        <begin position="100"/>
        <end position="114"/>
    </location>
</feature>
<feature type="compositionally biased region" description="Gly residues" evidence="1">
    <location>
        <begin position="1"/>
        <end position="11"/>
    </location>
</feature>
<accession>A0A5E4C4W4</accession>
<evidence type="ECO:0000256" key="1">
    <source>
        <dbReference type="SAM" id="MobiDB-lite"/>
    </source>
</evidence>
<feature type="region of interest" description="Disordered" evidence="1">
    <location>
        <begin position="1"/>
        <end position="177"/>
    </location>
</feature>
<evidence type="ECO:0000313" key="3">
    <source>
        <dbReference type="Proteomes" id="UP000335636"/>
    </source>
</evidence>
<proteinExistence type="predicted"/>
<gene>
    <name evidence="2" type="ORF">MONAX_5E001854</name>
</gene>
<feature type="non-terminal residue" evidence="2">
    <location>
        <position position="1"/>
    </location>
</feature>
<dbReference type="EMBL" id="CABDUW010000929">
    <property type="protein sequence ID" value="VTJ76943.1"/>
    <property type="molecule type" value="Genomic_DNA"/>
</dbReference>
<dbReference type="AlphaFoldDB" id="A0A5E4C4W4"/>
<feature type="non-terminal residue" evidence="2">
    <location>
        <position position="177"/>
    </location>
</feature>
<protein>
    <submittedName>
        <fullName evidence="2">Uncharacterized protein</fullName>
    </submittedName>
</protein>
<organism evidence="2 3">
    <name type="scientific">Marmota monax</name>
    <name type="common">Woodchuck</name>
    <dbReference type="NCBI Taxonomy" id="9995"/>
    <lineage>
        <taxon>Eukaryota</taxon>
        <taxon>Metazoa</taxon>
        <taxon>Chordata</taxon>
        <taxon>Craniata</taxon>
        <taxon>Vertebrata</taxon>
        <taxon>Euteleostomi</taxon>
        <taxon>Mammalia</taxon>
        <taxon>Eutheria</taxon>
        <taxon>Euarchontoglires</taxon>
        <taxon>Glires</taxon>
        <taxon>Rodentia</taxon>
        <taxon>Sciuromorpha</taxon>
        <taxon>Sciuridae</taxon>
        <taxon>Xerinae</taxon>
        <taxon>Marmotini</taxon>
        <taxon>Marmota</taxon>
    </lineage>
</organism>
<sequence>GPGSRGSGTGGLAAPPAQQATTWGGRGWGAPAPRPRFAPAVTSEPDRVNRARRPSAGRRLRPRAADGRSPRRPGGAGVRSLQAAASDTRYASPVLSPARRGGERVGESGEDRKPHAGAPGAPGKRAAGLTESGVHGALEPAKRGDPRARRAAGQPEPSGPRSVPDDAPCARGDALAA</sequence>